<keyword evidence="3" id="KW-1185">Reference proteome</keyword>
<evidence type="ECO:0000313" key="2">
    <source>
        <dbReference type="EMBL" id="KFN50876.1"/>
    </source>
</evidence>
<dbReference type="Gene3D" id="2.160.20.120">
    <property type="match status" value="1"/>
</dbReference>
<sequence length="250" mass="25802">MKRLALLFLLAPALANAGNCRHEESREITPSLTGVTHVRFEVDSHDLRLTGDAAADQARLDVHACASTAELLRQLDVKTRRDGDTLVIVLERDGAPGWNFGSSGLTVQASLPAGLAYTVDVGSGDAAVRGVDRLVADVGSGELSARDIAGAVEIAVGSGDADIDGVGSLHVLSVGSGDLEAVRVRGDVRVDAVGSGDVEIDRIGGNAQIRRVNSGSVSVTGVDGDLHIGRVGSGEVLHQDIRGRITMSDG</sequence>
<dbReference type="Proteomes" id="UP000029391">
    <property type="component" value="Unassembled WGS sequence"/>
</dbReference>
<name>A0A091BGK0_9GAMM</name>
<dbReference type="AlphaFoldDB" id="A0A091BGK0"/>
<accession>A0A091BGK0</accession>
<dbReference type="EMBL" id="AWXU01000014">
    <property type="protein sequence ID" value="KFN50876.1"/>
    <property type="molecule type" value="Genomic_DNA"/>
</dbReference>
<evidence type="ECO:0000313" key="3">
    <source>
        <dbReference type="Proteomes" id="UP000029391"/>
    </source>
</evidence>
<gene>
    <name evidence="2" type="ORF">P873_00580</name>
</gene>
<feature type="chain" id="PRO_5001869829" description="Auto-transporter adhesin head GIN domain-containing protein" evidence="1">
    <location>
        <begin position="18"/>
        <end position="250"/>
    </location>
</feature>
<comment type="caution">
    <text evidence="2">The sequence shown here is derived from an EMBL/GenBank/DDBJ whole genome shotgun (WGS) entry which is preliminary data.</text>
</comment>
<evidence type="ECO:0000256" key="1">
    <source>
        <dbReference type="SAM" id="SignalP"/>
    </source>
</evidence>
<protein>
    <recommendedName>
        <fullName evidence="4">Auto-transporter adhesin head GIN domain-containing protein</fullName>
    </recommendedName>
</protein>
<feature type="signal peptide" evidence="1">
    <location>
        <begin position="1"/>
        <end position="17"/>
    </location>
</feature>
<dbReference type="OrthoDB" id="5944342at2"/>
<reference evidence="2 3" key="1">
    <citation type="submission" date="2013-09" db="EMBL/GenBank/DDBJ databases">
        <title>Genome sequencing of Arenimonas composti.</title>
        <authorList>
            <person name="Chen F."/>
            <person name="Wang G."/>
        </authorList>
    </citation>
    <scope>NUCLEOTIDE SEQUENCE [LARGE SCALE GENOMIC DNA]</scope>
    <source>
        <strain evidence="2 3">TR7-09</strain>
    </source>
</reference>
<evidence type="ECO:0008006" key="4">
    <source>
        <dbReference type="Google" id="ProtNLM"/>
    </source>
</evidence>
<dbReference type="RefSeq" id="WP_026815831.1">
    <property type="nucleotide sequence ID" value="NZ_AUFF01000001.1"/>
</dbReference>
<organism evidence="2 3">
    <name type="scientific">Arenimonas composti TR7-09 = DSM 18010</name>
    <dbReference type="NCBI Taxonomy" id="1121013"/>
    <lineage>
        <taxon>Bacteria</taxon>
        <taxon>Pseudomonadati</taxon>
        <taxon>Pseudomonadota</taxon>
        <taxon>Gammaproteobacteria</taxon>
        <taxon>Lysobacterales</taxon>
        <taxon>Lysobacteraceae</taxon>
        <taxon>Arenimonas</taxon>
    </lineage>
</organism>
<proteinExistence type="predicted"/>
<keyword evidence="1" id="KW-0732">Signal</keyword>
<dbReference type="eggNOG" id="COG3595">
    <property type="taxonomic scope" value="Bacteria"/>
</dbReference>
<dbReference type="STRING" id="1121013.GCA_000426365_00278"/>